<comment type="caution">
    <text evidence="3">The sequence shown here is derived from an EMBL/GenBank/DDBJ whole genome shotgun (WGS) entry which is preliminary data.</text>
</comment>
<dbReference type="PANTHER" id="PTHR43542:SF1">
    <property type="entry name" value="METHYLTRANSFERASE"/>
    <property type="match status" value="1"/>
</dbReference>
<dbReference type="GO" id="GO:0003676">
    <property type="term" value="F:nucleic acid binding"/>
    <property type="evidence" value="ECO:0007669"/>
    <property type="project" value="InterPro"/>
</dbReference>
<reference evidence="3" key="2">
    <citation type="submission" date="2021-04" db="EMBL/GenBank/DDBJ databases">
        <authorList>
            <person name="Gilroy R."/>
        </authorList>
    </citation>
    <scope>NUCLEOTIDE SEQUENCE</scope>
    <source>
        <strain evidence="3">ChiSjej5B23-15282</strain>
    </source>
</reference>
<dbReference type="PROSITE" id="PS00092">
    <property type="entry name" value="N6_MTASE"/>
    <property type="match status" value="1"/>
</dbReference>
<dbReference type="PIRSF" id="PIRSF004553">
    <property type="entry name" value="CHP00095"/>
    <property type="match status" value="1"/>
</dbReference>
<sequence length="189" mass="21370">MRVIAGSARSLRLKTLDGMDTRPTTDRIKETLFNIISPSIFDSIFLDLFSGSGGIGIEALSRGAKEAVFVENNPKAMACIKENLKFTRLASRAMTVTTDVMDALYRLEGDKIFDFIFMDPPYDRGLERKVLEYLSDSRLVYEDTVIIVEASRDTDFSYVDDLGLTVIREKVYKTNKHVFIEKAGKEEIC</sequence>
<name>A0A9D2ATW5_9FIRM</name>
<evidence type="ECO:0000313" key="3">
    <source>
        <dbReference type="EMBL" id="HIX48969.1"/>
    </source>
</evidence>
<reference evidence="3" key="1">
    <citation type="journal article" date="2021" name="PeerJ">
        <title>Extensive microbial diversity within the chicken gut microbiome revealed by metagenomics and culture.</title>
        <authorList>
            <person name="Gilroy R."/>
            <person name="Ravi A."/>
            <person name="Getino M."/>
            <person name="Pursley I."/>
            <person name="Horton D.L."/>
            <person name="Alikhan N.F."/>
            <person name="Baker D."/>
            <person name="Gharbi K."/>
            <person name="Hall N."/>
            <person name="Watson M."/>
            <person name="Adriaenssens E.M."/>
            <person name="Foster-Nyarko E."/>
            <person name="Jarju S."/>
            <person name="Secka A."/>
            <person name="Antonio M."/>
            <person name="Oren A."/>
            <person name="Chaudhuri R.R."/>
            <person name="La Ragione R."/>
            <person name="Hildebrand F."/>
            <person name="Pallen M.J."/>
        </authorList>
    </citation>
    <scope>NUCLEOTIDE SEQUENCE</scope>
    <source>
        <strain evidence="3">ChiSjej5B23-15282</strain>
    </source>
</reference>
<protein>
    <submittedName>
        <fullName evidence="3">16S rRNA (Guanine(966)-N(2))-methyltransferase RsmD</fullName>
        <ecNumber evidence="3">2.1.1.171</ecNumber>
    </submittedName>
</protein>
<evidence type="ECO:0000256" key="1">
    <source>
        <dbReference type="ARBA" id="ARBA00022603"/>
    </source>
</evidence>
<dbReference type="SUPFAM" id="SSF53335">
    <property type="entry name" value="S-adenosyl-L-methionine-dependent methyltransferases"/>
    <property type="match status" value="1"/>
</dbReference>
<proteinExistence type="predicted"/>
<dbReference type="InterPro" id="IPR002052">
    <property type="entry name" value="DNA_methylase_N6_adenine_CS"/>
</dbReference>
<dbReference type="PANTHER" id="PTHR43542">
    <property type="entry name" value="METHYLTRANSFERASE"/>
    <property type="match status" value="1"/>
</dbReference>
<keyword evidence="1 3" id="KW-0489">Methyltransferase</keyword>
<evidence type="ECO:0000313" key="4">
    <source>
        <dbReference type="Proteomes" id="UP000824243"/>
    </source>
</evidence>
<organism evidence="3 4">
    <name type="scientific">Candidatus Mediterraneibacter caccavium</name>
    <dbReference type="NCBI Taxonomy" id="2838661"/>
    <lineage>
        <taxon>Bacteria</taxon>
        <taxon>Bacillati</taxon>
        <taxon>Bacillota</taxon>
        <taxon>Clostridia</taxon>
        <taxon>Lachnospirales</taxon>
        <taxon>Lachnospiraceae</taxon>
        <taxon>Mediterraneibacter</taxon>
    </lineage>
</organism>
<dbReference type="CDD" id="cd02440">
    <property type="entry name" value="AdoMet_MTases"/>
    <property type="match status" value="1"/>
</dbReference>
<dbReference type="Proteomes" id="UP000824243">
    <property type="component" value="Unassembled WGS sequence"/>
</dbReference>
<keyword evidence="2 3" id="KW-0808">Transferase</keyword>
<accession>A0A9D2ATW5</accession>
<gene>
    <name evidence="3" type="primary">rsmD</name>
    <name evidence="3" type="ORF">H9981_08175</name>
</gene>
<dbReference type="InterPro" id="IPR004398">
    <property type="entry name" value="RNA_MeTrfase_RsmD"/>
</dbReference>
<dbReference type="AlphaFoldDB" id="A0A9D2ATW5"/>
<dbReference type="Gene3D" id="3.40.50.150">
    <property type="entry name" value="Vaccinia Virus protein VP39"/>
    <property type="match status" value="1"/>
</dbReference>
<dbReference type="EC" id="2.1.1.171" evidence="3"/>
<dbReference type="GO" id="GO:0052913">
    <property type="term" value="F:16S rRNA (guanine(966)-N(2))-methyltransferase activity"/>
    <property type="evidence" value="ECO:0007669"/>
    <property type="project" value="UniProtKB-EC"/>
</dbReference>
<dbReference type="Pfam" id="PF03602">
    <property type="entry name" value="Cons_hypoth95"/>
    <property type="match status" value="1"/>
</dbReference>
<dbReference type="EMBL" id="DXFA01000141">
    <property type="protein sequence ID" value="HIX48969.1"/>
    <property type="molecule type" value="Genomic_DNA"/>
</dbReference>
<evidence type="ECO:0000256" key="2">
    <source>
        <dbReference type="ARBA" id="ARBA00022679"/>
    </source>
</evidence>
<dbReference type="InterPro" id="IPR029063">
    <property type="entry name" value="SAM-dependent_MTases_sf"/>
</dbReference>
<dbReference type="NCBIfam" id="TIGR00095">
    <property type="entry name" value="16S rRNA (guanine(966)-N(2))-methyltransferase RsmD"/>
    <property type="match status" value="1"/>
</dbReference>